<dbReference type="Gene3D" id="3.20.20.330">
    <property type="entry name" value="Homocysteine-binding-like domain"/>
    <property type="match status" value="1"/>
</dbReference>
<dbReference type="GO" id="GO:0009086">
    <property type="term" value="P:methionine biosynthetic process"/>
    <property type="evidence" value="ECO:0007669"/>
    <property type="project" value="InterPro"/>
</dbReference>
<dbReference type="AlphaFoldDB" id="A0A9X0CVD5"/>
<comment type="cofactor">
    <cofactor evidence="6">
        <name>Zn(2+)</name>
        <dbReference type="ChEBI" id="CHEBI:29105"/>
    </cofactor>
    <text evidence="6">Binds 1 zinc ion per subunit.</text>
</comment>
<evidence type="ECO:0000256" key="3">
    <source>
        <dbReference type="ARBA" id="ARBA00022723"/>
    </source>
</evidence>
<evidence type="ECO:0000256" key="5">
    <source>
        <dbReference type="ARBA" id="ARBA00034478"/>
    </source>
</evidence>
<dbReference type="PANTHER" id="PTHR46015:SF1">
    <property type="entry name" value="HOMOCYSTEINE S-METHYLTRANSFERASE-LIKE ISOFORM 1"/>
    <property type="match status" value="1"/>
</dbReference>
<dbReference type="GO" id="GO:0033528">
    <property type="term" value="P:S-methylmethionine cycle"/>
    <property type="evidence" value="ECO:0007669"/>
    <property type="project" value="TreeGrafter"/>
</dbReference>
<feature type="binding site" evidence="7">
    <location>
        <position position="292"/>
    </location>
    <ligand>
        <name>Zn(2+)</name>
        <dbReference type="ChEBI" id="CHEBI:29105"/>
    </ligand>
</feature>
<feature type="domain" description="Hcy-binding" evidence="8">
    <location>
        <begin position="1"/>
        <end position="306"/>
    </location>
</feature>
<evidence type="ECO:0000256" key="6">
    <source>
        <dbReference type="PIRSR" id="PIRSR037505-2"/>
    </source>
</evidence>
<keyword evidence="2 7" id="KW-0808">Transferase</keyword>
<keyword evidence="10" id="KW-1185">Reference proteome</keyword>
<evidence type="ECO:0000313" key="10">
    <source>
        <dbReference type="Proteomes" id="UP001163046"/>
    </source>
</evidence>
<evidence type="ECO:0000256" key="7">
    <source>
        <dbReference type="PROSITE-ProRule" id="PRU00333"/>
    </source>
</evidence>
<keyword evidence="3 6" id="KW-0479">Metal-binding</keyword>
<name>A0A9X0CVD5_9CNID</name>
<organism evidence="9 10">
    <name type="scientific">Desmophyllum pertusum</name>
    <dbReference type="NCBI Taxonomy" id="174260"/>
    <lineage>
        <taxon>Eukaryota</taxon>
        <taxon>Metazoa</taxon>
        <taxon>Cnidaria</taxon>
        <taxon>Anthozoa</taxon>
        <taxon>Hexacorallia</taxon>
        <taxon>Scleractinia</taxon>
        <taxon>Caryophylliina</taxon>
        <taxon>Caryophylliidae</taxon>
        <taxon>Desmophyllum</taxon>
    </lineage>
</organism>
<dbReference type="FunFam" id="3.20.20.330:FF:000002">
    <property type="entry name" value="Homocysteine S-methyltransferase"/>
    <property type="match status" value="1"/>
</dbReference>
<dbReference type="Proteomes" id="UP001163046">
    <property type="component" value="Unassembled WGS sequence"/>
</dbReference>
<keyword evidence="1 7" id="KW-0489">Methyltransferase</keyword>
<dbReference type="EMBL" id="MU826385">
    <property type="protein sequence ID" value="KAJ7377010.1"/>
    <property type="molecule type" value="Genomic_DNA"/>
</dbReference>
<dbReference type="PIRSF" id="PIRSF037505">
    <property type="entry name" value="Betaine_HMT"/>
    <property type="match status" value="1"/>
</dbReference>
<protein>
    <recommendedName>
        <fullName evidence="8">Hcy-binding domain-containing protein</fullName>
    </recommendedName>
</protein>
<dbReference type="PROSITE" id="PS50970">
    <property type="entry name" value="HCY"/>
    <property type="match status" value="1"/>
</dbReference>
<dbReference type="GO" id="GO:0008270">
    <property type="term" value="F:zinc ion binding"/>
    <property type="evidence" value="ECO:0007669"/>
    <property type="project" value="InterPro"/>
</dbReference>
<comment type="caution">
    <text evidence="9">The sequence shown here is derived from an EMBL/GenBank/DDBJ whole genome shotgun (WGS) entry which is preliminary data.</text>
</comment>
<dbReference type="PANTHER" id="PTHR46015">
    <property type="entry name" value="ZGC:172121"/>
    <property type="match status" value="1"/>
</dbReference>
<evidence type="ECO:0000256" key="2">
    <source>
        <dbReference type="ARBA" id="ARBA00022679"/>
    </source>
</evidence>
<dbReference type="InterPro" id="IPR003726">
    <property type="entry name" value="HCY_dom"/>
</dbReference>
<dbReference type="InterPro" id="IPR051486">
    <property type="entry name" value="Hcy_S-methyltransferase"/>
</dbReference>
<reference evidence="9" key="1">
    <citation type="submission" date="2023-01" db="EMBL/GenBank/DDBJ databases">
        <title>Genome assembly of the deep-sea coral Lophelia pertusa.</title>
        <authorList>
            <person name="Herrera S."/>
            <person name="Cordes E."/>
        </authorList>
    </citation>
    <scope>NUCLEOTIDE SEQUENCE</scope>
    <source>
        <strain evidence="9">USNM1676648</strain>
        <tissue evidence="9">Polyp</tissue>
    </source>
</reference>
<gene>
    <name evidence="9" type="ORF">OS493_031283</name>
</gene>
<feature type="binding site" evidence="7">
    <location>
        <position position="291"/>
    </location>
    <ligand>
        <name>Zn(2+)</name>
        <dbReference type="ChEBI" id="CHEBI:29105"/>
    </ligand>
</feature>
<dbReference type="NCBIfam" id="NF007020">
    <property type="entry name" value="PRK09485.1"/>
    <property type="match status" value="1"/>
</dbReference>
<dbReference type="OrthoDB" id="261426at2759"/>
<evidence type="ECO:0000259" key="8">
    <source>
        <dbReference type="PROSITE" id="PS50970"/>
    </source>
</evidence>
<evidence type="ECO:0000256" key="4">
    <source>
        <dbReference type="ARBA" id="ARBA00022833"/>
    </source>
</evidence>
<evidence type="ECO:0000256" key="1">
    <source>
        <dbReference type="ARBA" id="ARBA00022603"/>
    </source>
</evidence>
<sequence>MAVDSNGKEKFLVIDGGLATELTRAGFNIDSDPLWSARILVENPEAVKSVHKSFLESGANIVITATYQVSIEGLFQYCGLDENKALDVIHEGAKIAQEACHEVYSNAGCQRKLLVAGSVGPYGACQHDGSEYTGKYVDNITIQELMDWHRPRVEALLKAGVDILALETIPAQKEAEALIQLLKEFPTAKAWLCFSCKDGSHTCHGELFADVVTKAVNQSTQIVAVGVNCTSPLFVKSLLQSIKGKVDLPFVVYPNSGEEWKDGKWDDSEYQPLPDYVLEWVEAGARWIGGCCRIQPKDIASIRQMVDRLV</sequence>
<feature type="binding site" evidence="6 7">
    <location>
        <position position="229"/>
    </location>
    <ligand>
        <name>Zn(2+)</name>
        <dbReference type="ChEBI" id="CHEBI:29105"/>
    </ligand>
</feature>
<dbReference type="InterPro" id="IPR036589">
    <property type="entry name" value="HCY_dom_sf"/>
</dbReference>
<proteinExistence type="predicted"/>
<accession>A0A9X0CVD5</accession>
<comment type="pathway">
    <text evidence="5">Amino-acid biosynthesis; L-methionine biosynthesis via de novo pathway.</text>
</comment>
<dbReference type="GO" id="GO:0032259">
    <property type="term" value="P:methylation"/>
    <property type="evidence" value="ECO:0007669"/>
    <property type="project" value="UniProtKB-KW"/>
</dbReference>
<keyword evidence="4 6" id="KW-0862">Zinc</keyword>
<dbReference type="Pfam" id="PF02574">
    <property type="entry name" value="S-methyl_trans"/>
    <property type="match status" value="1"/>
</dbReference>
<evidence type="ECO:0000313" key="9">
    <source>
        <dbReference type="EMBL" id="KAJ7377010.1"/>
    </source>
</evidence>
<dbReference type="SUPFAM" id="SSF82282">
    <property type="entry name" value="Homocysteine S-methyltransferase"/>
    <property type="match status" value="1"/>
</dbReference>
<dbReference type="GO" id="GO:0008898">
    <property type="term" value="F:S-adenosylmethionine-homocysteine S-methyltransferase activity"/>
    <property type="evidence" value="ECO:0007669"/>
    <property type="project" value="TreeGrafter"/>
</dbReference>
<dbReference type="InterPro" id="IPR017226">
    <property type="entry name" value="BHMT-like"/>
</dbReference>